<evidence type="ECO:0000256" key="1">
    <source>
        <dbReference type="PROSITE-ProRule" id="PRU00182"/>
    </source>
</evidence>
<proteinExistence type="predicted"/>
<feature type="domain" description="RNA-binding S4" evidence="2">
    <location>
        <begin position="190"/>
        <end position="252"/>
    </location>
</feature>
<evidence type="ECO:0000259" key="2">
    <source>
        <dbReference type="SMART" id="SM00363"/>
    </source>
</evidence>
<dbReference type="Gene3D" id="3.30.1370.160">
    <property type="match status" value="1"/>
</dbReference>
<dbReference type="InterPro" id="IPR002942">
    <property type="entry name" value="S4_RNA-bd"/>
</dbReference>
<dbReference type="Gene3D" id="3.30.70.330">
    <property type="match status" value="1"/>
</dbReference>
<dbReference type="PANTHER" id="PTHR13633:SF3">
    <property type="entry name" value="MITOCHONDRIAL TRANSCRIPTION RESCUE FACTOR 1"/>
    <property type="match status" value="1"/>
</dbReference>
<organism evidence="3 4">
    <name type="scientific">Alkalicoccobacillus plakortidis</name>
    <dbReference type="NCBI Taxonomy" id="444060"/>
    <lineage>
        <taxon>Bacteria</taxon>
        <taxon>Bacillati</taxon>
        <taxon>Bacillota</taxon>
        <taxon>Bacilli</taxon>
        <taxon>Bacillales</taxon>
        <taxon>Bacillaceae</taxon>
        <taxon>Alkalicoccobacillus</taxon>
    </lineage>
</organism>
<dbReference type="PANTHER" id="PTHR13633">
    <property type="entry name" value="MITOCHONDRIAL TRANSCRIPTION RESCUE FACTOR 1"/>
    <property type="match status" value="1"/>
</dbReference>
<dbReference type="AlphaFoldDB" id="A0A9D5DPZ1"/>
<gene>
    <name evidence="3" type="ORF">AN965_05180</name>
</gene>
<dbReference type="InterPro" id="IPR040591">
    <property type="entry name" value="RqcP2_RBD"/>
</dbReference>
<dbReference type="Pfam" id="PF17774">
    <property type="entry name" value="YlmH_RBD"/>
    <property type="match status" value="1"/>
</dbReference>
<name>A0A9D5DPZ1_9BACI</name>
<evidence type="ECO:0000313" key="3">
    <source>
        <dbReference type="EMBL" id="KQL58167.1"/>
    </source>
</evidence>
<dbReference type="EMBL" id="LJJD01000013">
    <property type="protein sequence ID" value="KQL58167.1"/>
    <property type="molecule type" value="Genomic_DNA"/>
</dbReference>
<comment type="caution">
    <text evidence="3">The sequence shown here is derived from an EMBL/GenBank/DDBJ whole genome shotgun (WGS) entry which is preliminary data.</text>
</comment>
<evidence type="ECO:0000313" key="4">
    <source>
        <dbReference type="Proteomes" id="UP000051061"/>
    </source>
</evidence>
<dbReference type="Gene3D" id="3.10.290.10">
    <property type="entry name" value="RNA-binding S4 domain"/>
    <property type="match status" value="1"/>
</dbReference>
<dbReference type="PROSITE" id="PS50889">
    <property type="entry name" value="S4"/>
    <property type="match status" value="1"/>
</dbReference>
<dbReference type="SUPFAM" id="SSF55174">
    <property type="entry name" value="Alpha-L RNA-binding motif"/>
    <property type="match status" value="1"/>
</dbReference>
<reference evidence="3 4" key="1">
    <citation type="submission" date="2015-09" db="EMBL/GenBank/DDBJ databases">
        <title>Genome sequencing project for genomic taxonomy and phylogenomics of Bacillus-like bacteria.</title>
        <authorList>
            <person name="Liu B."/>
            <person name="Wang J."/>
            <person name="Zhu Y."/>
            <person name="Liu G."/>
            <person name="Chen Q."/>
            <person name="Chen Z."/>
            <person name="Lan J."/>
            <person name="Che J."/>
            <person name="Ge C."/>
            <person name="Shi H."/>
            <person name="Pan Z."/>
            <person name="Liu X."/>
        </authorList>
    </citation>
    <scope>NUCLEOTIDE SEQUENCE [LARGE SCALE GENOMIC DNA]</scope>
    <source>
        <strain evidence="3 4">DSM 19153</strain>
    </source>
</reference>
<dbReference type="InterPro" id="IPR036986">
    <property type="entry name" value="S4_RNA-bd_sf"/>
</dbReference>
<dbReference type="GO" id="GO:0003723">
    <property type="term" value="F:RNA binding"/>
    <property type="evidence" value="ECO:0007669"/>
    <property type="project" value="UniProtKB-KW"/>
</dbReference>
<accession>A0A9D5DPZ1</accession>
<dbReference type="InterPro" id="IPR012677">
    <property type="entry name" value="Nucleotide-bd_a/b_plait_sf"/>
</dbReference>
<dbReference type="Proteomes" id="UP000051061">
    <property type="component" value="Unassembled WGS sequence"/>
</dbReference>
<sequence>MLGFFRYYKGGFEMYEHFRPEERPFIDQVNDLVESVTLYHQERLTDFLDPRQQDILASLIGKHSDCELLFNGGSSGCERKRAIIRPSYLSGEEPKWELAFLKATFSSKFVTLSHRDVLGALMNSGLKREKFGDIIVQEDSFTFATAVDTAVYVRATLDQVGKTSITLEEADIFEVEEESWQRDHVLVSSWRLDTVLAAVYHLSRSKSVEAITKGYVKVNWKPIDQSSYSLSVGDYLSLRGYGRAKVLEENGQTKKDKVRLTVGRKK</sequence>
<dbReference type="SMART" id="SM00363">
    <property type="entry name" value="S4"/>
    <property type="match status" value="1"/>
</dbReference>
<dbReference type="CDD" id="cd00165">
    <property type="entry name" value="S4"/>
    <property type="match status" value="1"/>
</dbReference>
<keyword evidence="4" id="KW-1185">Reference proteome</keyword>
<protein>
    <submittedName>
        <fullName evidence="3">RNA-binding protein</fullName>
    </submittedName>
</protein>
<keyword evidence="1" id="KW-0694">RNA-binding</keyword>
<dbReference type="Pfam" id="PF01479">
    <property type="entry name" value="S4"/>
    <property type="match status" value="1"/>
</dbReference>